<feature type="domain" description="Aminotransferase-like plant mobile" evidence="2">
    <location>
        <begin position="46"/>
        <end position="178"/>
    </location>
</feature>
<feature type="compositionally biased region" description="Basic and acidic residues" evidence="1">
    <location>
        <begin position="363"/>
        <end position="373"/>
    </location>
</feature>
<reference evidence="3 4" key="1">
    <citation type="submission" date="2019-01" db="EMBL/GenBank/DDBJ databases">
        <title>Sequencing of cultivated peanut Arachis hypogaea provides insights into genome evolution and oil improvement.</title>
        <authorList>
            <person name="Chen X."/>
        </authorList>
    </citation>
    <scope>NUCLEOTIDE SEQUENCE [LARGE SCALE GENOMIC DNA]</scope>
    <source>
        <strain evidence="4">cv. Fuhuasheng</strain>
        <tissue evidence="3">Leaves</tissue>
    </source>
</reference>
<evidence type="ECO:0000313" key="4">
    <source>
        <dbReference type="Proteomes" id="UP000289738"/>
    </source>
</evidence>
<dbReference type="EMBL" id="SDMP01000007">
    <property type="protein sequence ID" value="RYR48656.1"/>
    <property type="molecule type" value="Genomic_DNA"/>
</dbReference>
<dbReference type="AlphaFoldDB" id="A0A445CCH8"/>
<dbReference type="PANTHER" id="PTHR46033">
    <property type="entry name" value="PROTEIN MAIN-LIKE 2"/>
    <property type="match status" value="1"/>
</dbReference>
<proteinExistence type="predicted"/>
<keyword evidence="4" id="KW-1185">Reference proteome</keyword>
<dbReference type="InterPro" id="IPR019557">
    <property type="entry name" value="AminoTfrase-like_pln_mobile"/>
</dbReference>
<dbReference type="Pfam" id="PF10536">
    <property type="entry name" value="PMD"/>
    <property type="match status" value="1"/>
</dbReference>
<evidence type="ECO:0000259" key="2">
    <source>
        <dbReference type="Pfam" id="PF10536"/>
    </source>
</evidence>
<gene>
    <name evidence="3" type="ORF">Ahy_A07g034712</name>
</gene>
<feature type="compositionally biased region" description="Low complexity" evidence="1">
    <location>
        <begin position="396"/>
        <end position="407"/>
    </location>
</feature>
<dbReference type="Proteomes" id="UP000289738">
    <property type="component" value="Chromosome A07"/>
</dbReference>
<organism evidence="3 4">
    <name type="scientific">Arachis hypogaea</name>
    <name type="common">Peanut</name>
    <dbReference type="NCBI Taxonomy" id="3818"/>
    <lineage>
        <taxon>Eukaryota</taxon>
        <taxon>Viridiplantae</taxon>
        <taxon>Streptophyta</taxon>
        <taxon>Embryophyta</taxon>
        <taxon>Tracheophyta</taxon>
        <taxon>Spermatophyta</taxon>
        <taxon>Magnoliopsida</taxon>
        <taxon>eudicotyledons</taxon>
        <taxon>Gunneridae</taxon>
        <taxon>Pentapetalae</taxon>
        <taxon>rosids</taxon>
        <taxon>fabids</taxon>
        <taxon>Fabales</taxon>
        <taxon>Fabaceae</taxon>
        <taxon>Papilionoideae</taxon>
        <taxon>50 kb inversion clade</taxon>
        <taxon>dalbergioids sensu lato</taxon>
        <taxon>Dalbergieae</taxon>
        <taxon>Pterocarpus clade</taxon>
        <taxon>Arachis</taxon>
    </lineage>
</organism>
<feature type="region of interest" description="Disordered" evidence="1">
    <location>
        <begin position="360"/>
        <end position="419"/>
    </location>
</feature>
<dbReference type="InterPro" id="IPR044824">
    <property type="entry name" value="MAIN-like"/>
</dbReference>
<protein>
    <recommendedName>
        <fullName evidence="2">Aminotransferase-like plant mobile domain-containing protein</fullName>
    </recommendedName>
</protein>
<dbReference type="GO" id="GO:0010073">
    <property type="term" value="P:meristem maintenance"/>
    <property type="evidence" value="ECO:0007669"/>
    <property type="project" value="InterPro"/>
</dbReference>
<name>A0A445CCH8_ARAHY</name>
<dbReference type="PANTHER" id="PTHR46033:SF8">
    <property type="entry name" value="PROTEIN MAINTENANCE OF MERISTEMS-LIKE"/>
    <property type="match status" value="1"/>
</dbReference>
<sequence length="578" mass="65764">MADKRSLYRRNGVAHIAGSIGEEPYHLLIREMIFYNYFVEHIFVLSSQSWTVDDLFGELPPPNKVKQMTVHFTWFHERFRVLPPDVIEETIRIYARAYIMMLLSTQLFGDKSTNWVHIRWLPFVANLDDMGRYSWGSAALAWLYRCMCRLANRNVTNLAGPLQLLQSWIFCRFPSLRPSGFEIVWEPYSALDVFAVRAVTTLIYFAVIEWHQVDSVVPQLGGVQHFPEDALNFDWLHAKDGRGGDRWFPHYYQAWHLHWGNRLDTVIAIDRMADLGPSTDYLDWWYREAHSFISPGTAFADPKGTEIPPEAFQRGSSLVPRRSQLPNMPDNRRVERRRRVGTRNTGQEWRWLDDMMQEDDAGGDARDGGDHCVRRSSARRRGTAGATQFGGGVGGNTATEAGGETFTSRSYTPMPEPSSQMYAQPVTPTMTMDLDDQMGSSQFYAEFAVMIRDDAGLSHVQFDAPPYHPQMPDVQFDTATYHPHMTEMQSQAPDYQGQYVVDLNEPAGSPLDTWFTMGGSPQSAFGLDPPVDDAAQEAARPTRVRRPTRCGTESHLLGPFDDAARDDPTIILLNNVFT</sequence>
<evidence type="ECO:0000256" key="1">
    <source>
        <dbReference type="SAM" id="MobiDB-lite"/>
    </source>
</evidence>
<accession>A0A445CCH8</accession>
<evidence type="ECO:0000313" key="3">
    <source>
        <dbReference type="EMBL" id="RYR48656.1"/>
    </source>
</evidence>
<comment type="caution">
    <text evidence="3">The sequence shown here is derived from an EMBL/GenBank/DDBJ whole genome shotgun (WGS) entry which is preliminary data.</text>
</comment>